<reference evidence="2" key="1">
    <citation type="submission" date="2014-05" db="EMBL/GenBank/DDBJ databases">
        <authorList>
            <person name="Kube M."/>
        </authorList>
    </citation>
    <scope>NUCLEOTIDE SEQUENCE [LARGE SCALE GENOMIC DNA]</scope>
</reference>
<evidence type="ECO:0000313" key="1">
    <source>
        <dbReference type="EMBL" id="CDR30874.1"/>
    </source>
</evidence>
<dbReference type="PATRIC" id="fig|35623.3.peg.801"/>
<dbReference type="HOGENOM" id="CLU_2165425_0_0_14"/>
<proteinExistence type="predicted"/>
<sequence length="110" mass="12061">MKLVVIISNKGKSQEFIKVCHMINLLPQVTIMGRGTAPTEVLEALSLSETDKDVIIALAPPEDVKVIFDTLEEQLNFTKKGLGVAFSVNLNGISSKSLTHLNELIQKEDL</sequence>
<protein>
    <recommendedName>
        <fullName evidence="3">Nitrogen regulatory protein P-II</fullName>
    </recommendedName>
</protein>
<dbReference type="EMBL" id="LK028559">
    <property type="protein sequence ID" value="CDR30874.1"/>
    <property type="molecule type" value="Genomic_DNA"/>
</dbReference>
<evidence type="ECO:0000313" key="2">
    <source>
        <dbReference type="Proteomes" id="UP000032434"/>
    </source>
</evidence>
<dbReference type="AlphaFoldDB" id="A0A061ABT7"/>
<dbReference type="OrthoDB" id="9803021at2"/>
<evidence type="ECO:0008006" key="3">
    <source>
        <dbReference type="Google" id="ProtNLM"/>
    </source>
</evidence>
<dbReference type="RefSeq" id="WP_045749363.1">
    <property type="nucleotide sequence ID" value="NZ_FUZK01000001.1"/>
</dbReference>
<dbReference type="STRING" id="35623.Aocu_08010"/>
<dbReference type="InParanoid" id="A0A061ABT7"/>
<accession>A0A061ABT7</accession>
<keyword evidence="2" id="KW-1185">Reference proteome</keyword>
<dbReference type="Proteomes" id="UP000032434">
    <property type="component" value="Chromosome 1"/>
</dbReference>
<name>A0A061ABT7_9MOLU</name>
<gene>
    <name evidence="1" type="ORF">Aocu_08010</name>
</gene>
<dbReference type="KEGG" id="aoc:Aocu_08010"/>
<organism evidence="1 2">
    <name type="scientific">Acholeplasma oculi</name>
    <dbReference type="NCBI Taxonomy" id="35623"/>
    <lineage>
        <taxon>Bacteria</taxon>
        <taxon>Bacillati</taxon>
        <taxon>Mycoplasmatota</taxon>
        <taxon>Mollicutes</taxon>
        <taxon>Acholeplasmatales</taxon>
        <taxon>Acholeplasmataceae</taxon>
        <taxon>Acholeplasma</taxon>
    </lineage>
</organism>